<evidence type="ECO:0000259" key="2">
    <source>
        <dbReference type="Pfam" id="PF02481"/>
    </source>
</evidence>
<dbReference type="PANTHER" id="PTHR43022">
    <property type="entry name" value="PROTEIN SMF"/>
    <property type="match status" value="1"/>
</dbReference>
<protein>
    <submittedName>
        <fullName evidence="4">DNA-protecting protein DprA</fullName>
    </submittedName>
</protein>
<dbReference type="GO" id="GO:0009294">
    <property type="term" value="P:DNA-mediated transformation"/>
    <property type="evidence" value="ECO:0007669"/>
    <property type="project" value="InterPro"/>
</dbReference>
<dbReference type="InterPro" id="IPR003488">
    <property type="entry name" value="DprA"/>
</dbReference>
<dbReference type="InterPro" id="IPR036388">
    <property type="entry name" value="WH-like_DNA-bd_sf"/>
</dbReference>
<dbReference type="Pfam" id="PF17782">
    <property type="entry name" value="WHD_DprA"/>
    <property type="match status" value="1"/>
</dbReference>
<dbReference type="NCBIfam" id="TIGR00732">
    <property type="entry name" value="dprA"/>
    <property type="match status" value="1"/>
</dbReference>
<proteinExistence type="inferred from homology"/>
<name>A0A9D1A923_9FIRM</name>
<dbReference type="SUPFAM" id="SSF102405">
    <property type="entry name" value="MCP/YpsA-like"/>
    <property type="match status" value="1"/>
</dbReference>
<gene>
    <name evidence="4" type="primary">dprA</name>
    <name evidence="4" type="ORF">IAA70_02980</name>
</gene>
<reference evidence="4" key="1">
    <citation type="submission" date="2020-10" db="EMBL/GenBank/DDBJ databases">
        <authorList>
            <person name="Gilroy R."/>
        </authorList>
    </citation>
    <scope>NUCLEOTIDE SEQUENCE</scope>
    <source>
        <strain evidence="4">ChiHjej9B8-7071</strain>
    </source>
</reference>
<dbReference type="Proteomes" id="UP000824258">
    <property type="component" value="Unassembled WGS sequence"/>
</dbReference>
<comment type="similarity">
    <text evidence="1">Belongs to the DprA/Smf family.</text>
</comment>
<dbReference type="EMBL" id="DVGD01000083">
    <property type="protein sequence ID" value="HIR09350.1"/>
    <property type="molecule type" value="Genomic_DNA"/>
</dbReference>
<sequence>MLKYWLWLTTRTGLGVRGANLVAELFPSPEAIYFADEATYQAMGIRNYQPLLDKDLFIPEEILRRCYDRGISLLTMQDAAYPQQLRAIEDPPLVLYYRGQLPDFTNLTIAMVGTRSASAYGLTQAMHLGFGLGKCGATVVSGCAKGIDTASMEGALTGGGKIVGVMGCGVDVAYPASNRNLYRDVVYHGCLLSEYPPGTKPRPEFFPVRNRIISGLSHGVVVVEAPEKSGARITAQRALDQGRDVFTLPGNVGVKSFGGNLALLREGAVLVRDTQDILQEYLAVFPDILRKSEAFEKEQQEQPHEVMVAQPAPSVPAAIKPEPTPILPKILDGLSGDEEIIVKLLMKQTLDPDAIVDETQLPTGRVLAALTLLEVKGIVRRLPARRFALLQAEQT</sequence>
<dbReference type="Gene3D" id="3.40.50.450">
    <property type="match status" value="1"/>
</dbReference>
<dbReference type="Pfam" id="PF02481">
    <property type="entry name" value="DNA_processg_A"/>
    <property type="match status" value="1"/>
</dbReference>
<organism evidence="4 5">
    <name type="scientific">Candidatus Avoscillospira stercoripullorum</name>
    <dbReference type="NCBI Taxonomy" id="2840709"/>
    <lineage>
        <taxon>Bacteria</taxon>
        <taxon>Bacillati</taxon>
        <taxon>Bacillota</taxon>
        <taxon>Clostridia</taxon>
        <taxon>Eubacteriales</taxon>
        <taxon>Oscillospiraceae</taxon>
        <taxon>Oscillospiraceae incertae sedis</taxon>
        <taxon>Candidatus Avoscillospira</taxon>
    </lineage>
</organism>
<evidence type="ECO:0000313" key="4">
    <source>
        <dbReference type="EMBL" id="HIR09350.1"/>
    </source>
</evidence>
<feature type="domain" description="Smf/DprA SLOG" evidence="2">
    <location>
        <begin position="73"/>
        <end position="281"/>
    </location>
</feature>
<reference evidence="4" key="2">
    <citation type="journal article" date="2021" name="PeerJ">
        <title>Extensive microbial diversity within the chicken gut microbiome revealed by metagenomics and culture.</title>
        <authorList>
            <person name="Gilroy R."/>
            <person name="Ravi A."/>
            <person name="Getino M."/>
            <person name="Pursley I."/>
            <person name="Horton D.L."/>
            <person name="Alikhan N.F."/>
            <person name="Baker D."/>
            <person name="Gharbi K."/>
            <person name="Hall N."/>
            <person name="Watson M."/>
            <person name="Adriaenssens E.M."/>
            <person name="Foster-Nyarko E."/>
            <person name="Jarju S."/>
            <person name="Secka A."/>
            <person name="Antonio M."/>
            <person name="Oren A."/>
            <person name="Chaudhuri R.R."/>
            <person name="La Ragione R."/>
            <person name="Hildebrand F."/>
            <person name="Pallen M.J."/>
        </authorList>
    </citation>
    <scope>NUCLEOTIDE SEQUENCE</scope>
    <source>
        <strain evidence="4">ChiHjej9B8-7071</strain>
    </source>
</reference>
<accession>A0A9D1A923</accession>
<dbReference type="AlphaFoldDB" id="A0A9D1A923"/>
<dbReference type="InterPro" id="IPR057666">
    <property type="entry name" value="DrpA_SLOG"/>
</dbReference>
<evidence type="ECO:0000259" key="3">
    <source>
        <dbReference type="Pfam" id="PF17782"/>
    </source>
</evidence>
<dbReference type="Gene3D" id="1.10.10.10">
    <property type="entry name" value="Winged helix-like DNA-binding domain superfamily/Winged helix DNA-binding domain"/>
    <property type="match status" value="1"/>
</dbReference>
<dbReference type="PANTHER" id="PTHR43022:SF1">
    <property type="entry name" value="PROTEIN SMF"/>
    <property type="match status" value="1"/>
</dbReference>
<comment type="caution">
    <text evidence="4">The sequence shown here is derived from an EMBL/GenBank/DDBJ whole genome shotgun (WGS) entry which is preliminary data.</text>
</comment>
<evidence type="ECO:0000256" key="1">
    <source>
        <dbReference type="ARBA" id="ARBA00006525"/>
    </source>
</evidence>
<evidence type="ECO:0000313" key="5">
    <source>
        <dbReference type="Proteomes" id="UP000824258"/>
    </source>
</evidence>
<feature type="domain" description="DprA winged helix" evidence="3">
    <location>
        <begin position="332"/>
        <end position="383"/>
    </location>
</feature>
<dbReference type="InterPro" id="IPR041614">
    <property type="entry name" value="DprA_WH"/>
</dbReference>